<reference evidence="1" key="2">
    <citation type="journal article" date="2024" name="Plant">
        <title>Genomic evolution and insights into agronomic trait innovations of Sesamum species.</title>
        <authorList>
            <person name="Miao H."/>
            <person name="Wang L."/>
            <person name="Qu L."/>
            <person name="Liu H."/>
            <person name="Sun Y."/>
            <person name="Le M."/>
            <person name="Wang Q."/>
            <person name="Wei S."/>
            <person name="Zheng Y."/>
            <person name="Lin W."/>
            <person name="Duan Y."/>
            <person name="Cao H."/>
            <person name="Xiong S."/>
            <person name="Wang X."/>
            <person name="Wei L."/>
            <person name="Li C."/>
            <person name="Ma Q."/>
            <person name="Ju M."/>
            <person name="Zhao R."/>
            <person name="Li G."/>
            <person name="Mu C."/>
            <person name="Tian Q."/>
            <person name="Mei H."/>
            <person name="Zhang T."/>
            <person name="Gao T."/>
            <person name="Zhang H."/>
        </authorList>
    </citation>
    <scope>NUCLEOTIDE SEQUENCE</scope>
    <source>
        <strain evidence="1">3651</strain>
    </source>
</reference>
<evidence type="ECO:0000313" key="2">
    <source>
        <dbReference type="Proteomes" id="UP001293254"/>
    </source>
</evidence>
<protein>
    <submittedName>
        <fullName evidence="1">Uncharacterized protein</fullName>
    </submittedName>
</protein>
<comment type="caution">
    <text evidence="1">The sequence shown here is derived from an EMBL/GenBank/DDBJ whole genome shotgun (WGS) entry which is preliminary data.</text>
</comment>
<dbReference type="Proteomes" id="UP001293254">
    <property type="component" value="Unassembled WGS sequence"/>
</dbReference>
<organism evidence="1 2">
    <name type="scientific">Sesamum alatum</name>
    <dbReference type="NCBI Taxonomy" id="300844"/>
    <lineage>
        <taxon>Eukaryota</taxon>
        <taxon>Viridiplantae</taxon>
        <taxon>Streptophyta</taxon>
        <taxon>Embryophyta</taxon>
        <taxon>Tracheophyta</taxon>
        <taxon>Spermatophyta</taxon>
        <taxon>Magnoliopsida</taxon>
        <taxon>eudicotyledons</taxon>
        <taxon>Gunneridae</taxon>
        <taxon>Pentapetalae</taxon>
        <taxon>asterids</taxon>
        <taxon>lamiids</taxon>
        <taxon>Lamiales</taxon>
        <taxon>Pedaliaceae</taxon>
        <taxon>Sesamum</taxon>
    </lineage>
</organism>
<reference evidence="1" key="1">
    <citation type="submission" date="2020-06" db="EMBL/GenBank/DDBJ databases">
        <authorList>
            <person name="Li T."/>
            <person name="Hu X."/>
            <person name="Zhang T."/>
            <person name="Song X."/>
            <person name="Zhang H."/>
            <person name="Dai N."/>
            <person name="Sheng W."/>
            <person name="Hou X."/>
            <person name="Wei L."/>
        </authorList>
    </citation>
    <scope>NUCLEOTIDE SEQUENCE</scope>
    <source>
        <strain evidence="1">3651</strain>
        <tissue evidence="1">Leaf</tissue>
    </source>
</reference>
<dbReference type="EMBL" id="JACGWO010000004">
    <property type="protein sequence ID" value="KAK4428980.1"/>
    <property type="molecule type" value="Genomic_DNA"/>
</dbReference>
<keyword evidence="2" id="KW-1185">Reference proteome</keyword>
<dbReference type="AlphaFoldDB" id="A0AAE1YEV6"/>
<evidence type="ECO:0000313" key="1">
    <source>
        <dbReference type="EMBL" id="KAK4428980.1"/>
    </source>
</evidence>
<proteinExistence type="predicted"/>
<accession>A0AAE1YEV6</accession>
<gene>
    <name evidence="1" type="ORF">Salat_1198000</name>
</gene>
<name>A0AAE1YEV6_9LAMI</name>
<sequence>MYLPILGPLHSVTQGIILKLTRFLVGLMRWPSFKAERSRLLYMEEQQLSLPPTPWPTDPPDLFTASNPSSHKLGLPSGLINYSGNFRSGLFDQTQILEYSSENAVVYEYLVLEKIWDDDFSISNMALDDDFFVGLEDFTTPDDEDIACPVTLRRTCSCGFRIAQPPLPAAVHF</sequence>